<dbReference type="Proteomes" id="UP000204551">
    <property type="component" value="Chromosome"/>
</dbReference>
<accession>A0A221UXY8</accession>
<organism evidence="1 2">
    <name type="scientific">Arenibacter algicola</name>
    <dbReference type="NCBI Taxonomy" id="616991"/>
    <lineage>
        <taxon>Bacteria</taxon>
        <taxon>Pseudomonadati</taxon>
        <taxon>Bacteroidota</taxon>
        <taxon>Flavobacteriia</taxon>
        <taxon>Flavobacteriales</taxon>
        <taxon>Flavobacteriaceae</taxon>
        <taxon>Arenibacter</taxon>
    </lineage>
</organism>
<dbReference type="AlphaFoldDB" id="A0A221UXY8"/>
<dbReference type="KEGG" id="aalg:AREALGSMS7_02313"/>
<sequence length="29" mass="3486">MNERFNKMFNGSKKSVEHLIFGYTSTKYQ</sequence>
<gene>
    <name evidence="1" type="ORF">AREALGSMS7_02313</name>
</gene>
<name>A0A221UXY8_9FLAO</name>
<evidence type="ECO:0000313" key="1">
    <source>
        <dbReference type="EMBL" id="ASO05761.1"/>
    </source>
</evidence>
<reference evidence="1 2" key="1">
    <citation type="submission" date="2017-07" db="EMBL/GenBank/DDBJ databases">
        <title>Genome Sequence of Arenibacter algicola Strain SMS7 Isolated from a culture of the Diatom Skeletonema marinoi.</title>
        <authorList>
            <person name="Topel M."/>
            <person name="Pinder M.I.M."/>
            <person name="Johansson O.N."/>
            <person name="Kourtchenko O."/>
            <person name="Godhe A."/>
            <person name="Clarke A.K."/>
        </authorList>
    </citation>
    <scope>NUCLEOTIDE SEQUENCE [LARGE SCALE GENOMIC DNA]</scope>
    <source>
        <strain evidence="1 2">SMS7</strain>
    </source>
</reference>
<proteinExistence type="predicted"/>
<protein>
    <submittedName>
        <fullName evidence="1">Uncharacterized protein</fullName>
    </submittedName>
</protein>
<dbReference type="EMBL" id="CP022515">
    <property type="protein sequence ID" value="ASO05761.1"/>
    <property type="molecule type" value="Genomic_DNA"/>
</dbReference>
<evidence type="ECO:0000313" key="2">
    <source>
        <dbReference type="Proteomes" id="UP000204551"/>
    </source>
</evidence>